<dbReference type="GeneID" id="94346152"/>
<dbReference type="OrthoDB" id="167542at2759"/>
<keyword evidence="3" id="KW-1185">Reference proteome</keyword>
<dbReference type="Proteomes" id="UP000294530">
    <property type="component" value="Unassembled WGS sequence"/>
</dbReference>
<gene>
    <name evidence="2" type="ORF">CCR75_002384</name>
</gene>
<dbReference type="Pfam" id="PF02263">
    <property type="entry name" value="GBP"/>
    <property type="match status" value="1"/>
</dbReference>
<organism evidence="2 3">
    <name type="scientific">Bremia lactucae</name>
    <name type="common">Lettuce downy mildew</name>
    <dbReference type="NCBI Taxonomy" id="4779"/>
    <lineage>
        <taxon>Eukaryota</taxon>
        <taxon>Sar</taxon>
        <taxon>Stramenopiles</taxon>
        <taxon>Oomycota</taxon>
        <taxon>Peronosporomycetes</taxon>
        <taxon>Peronosporales</taxon>
        <taxon>Peronosporaceae</taxon>
        <taxon>Bremia</taxon>
    </lineage>
</organism>
<accession>A0A976FND4</accession>
<dbReference type="KEGG" id="blac:94346152"/>
<evidence type="ECO:0000259" key="1">
    <source>
        <dbReference type="Pfam" id="PF02263"/>
    </source>
</evidence>
<sequence length="1088" mass="123602">MQEVVTYVVEVARQRNMQIRFVNSIPVDFKKESLKTAAQWPESELEGVSAMLERSLQTLKVQSKEQAQALIEDFCATMFSHQDRFFSLDFLIEEHNKEPAFVALRKVLDDLPLNRNIWSKLDCATQMTLLLPSRLRRQLKAIASHFHDNLETCSEEEVASSLAKYMRDFTVSDKKLVDSSDGIISYFWNIITGPKTYSGDLLSDNFRKCMEMPLQEAYKAWSHSVAKYINVAESALPAALTEEMQKSLVLSCEADKTKLISDAFSKLRSTWREQHIEDLTTTIRLLLVTILRERTVLECIDFSIKLSARSSSIGKVLFNREIPLNSWLCDFDALERVVAFAEESGRVVLYRFNKQFTTLEIYKQVKLSLRTALALPAAELLLVDGFIYATDANGMIQSVNVNNQQSSRAVNIQPLGLRNSSLFALADNMALGFVRTLEVLDTTEGTQFTKLYAVASDDFRNIPVIHVEDLAPPFNNLEKTRDVIVYRLVVTVKRESFRIQHPKEHSVNGNTTSDLAEGGEADHWLREFYHLYEKFPVRGLIQDVDDSRVPLRLHFIACAAMTDAVKNSGRNYFQILMRDLRKLNKPLFGMDLTQDMVFETEVVMSKVAVRPLRRFLLKLVTFVPIQICRAEANSLTILTNGEATSMDSRGHLVQAVQIARSIRFGLLSPLLESWPGRCVAITCMGKQSTGKSYLLNHLTGSSFAIAGARCTDGAWMSAQILPKNNVLLVTLYFEGLMSVERTEQEDIFLSVLNASISMLTIFRMEMRFDKDIEDLFGRFQKGVRLFKGDPRLFRGKLYMSVKDVNSNAQQGVMNEFATNILKLISLNKDSNFLVDHYCGQLDINCSPPLGTIGYYQSLRHAQNYIENSLCAGNEGFQNGKKFLDCIRLVLAKIAILDWTSLDASAKQFQLSEIISQLPGLIRTGCILPFDYKAREEEIEQYLKENMLQAHSEKVINVDLATLSREYPTLSAKWEQLNLLVDLDSCLDWNIDVGFDCCSTEDNIIMKVHESIKQLYQLFLTSARIKEGKVLGVTVADFDIFLSFFVRRRKARISMYVKQILGGIVPDEWKRSRTAISRAIPDSFVTLSK</sequence>
<dbReference type="PANTHER" id="PTHR22796">
    <property type="entry name" value="URG4-RELATED"/>
    <property type="match status" value="1"/>
</dbReference>
<dbReference type="PANTHER" id="PTHR22796:SF1">
    <property type="entry name" value="VWFA DOMAIN-CONTAINING PROTEIN"/>
    <property type="match status" value="1"/>
</dbReference>
<feature type="domain" description="Guanylate-binding protein N-terminal" evidence="1">
    <location>
        <begin position="678"/>
        <end position="758"/>
    </location>
</feature>
<comment type="caution">
    <text evidence="2">The sequence shown here is derived from an EMBL/GenBank/DDBJ whole genome shotgun (WGS) entry which is preliminary data.</text>
</comment>
<dbReference type="InterPro" id="IPR027417">
    <property type="entry name" value="P-loop_NTPase"/>
</dbReference>
<reference evidence="2 3" key="1">
    <citation type="journal article" date="2021" name="Genome Biol.">
        <title>AFLAP: assembly-free linkage analysis pipeline using k-mers from genome sequencing data.</title>
        <authorList>
            <person name="Fletcher K."/>
            <person name="Zhang L."/>
            <person name="Gil J."/>
            <person name="Han R."/>
            <person name="Cavanaugh K."/>
            <person name="Michelmore R."/>
        </authorList>
    </citation>
    <scope>NUCLEOTIDE SEQUENCE [LARGE SCALE GENOMIC DNA]</scope>
    <source>
        <strain evidence="2 3">SF5</strain>
    </source>
</reference>
<dbReference type="GO" id="GO:0005525">
    <property type="term" value="F:GTP binding"/>
    <property type="evidence" value="ECO:0007669"/>
    <property type="project" value="InterPro"/>
</dbReference>
<dbReference type="GO" id="GO:0003924">
    <property type="term" value="F:GTPase activity"/>
    <property type="evidence" value="ECO:0007669"/>
    <property type="project" value="InterPro"/>
</dbReference>
<protein>
    <recommendedName>
        <fullName evidence="1">Guanylate-binding protein N-terminal domain-containing protein</fullName>
    </recommendedName>
</protein>
<evidence type="ECO:0000313" key="3">
    <source>
        <dbReference type="Proteomes" id="UP000294530"/>
    </source>
</evidence>
<dbReference type="InterPro" id="IPR015894">
    <property type="entry name" value="Guanylate-bd_N"/>
</dbReference>
<proteinExistence type="predicted"/>
<evidence type="ECO:0000313" key="2">
    <source>
        <dbReference type="EMBL" id="TDH69684.1"/>
    </source>
</evidence>
<dbReference type="AlphaFoldDB" id="A0A976FND4"/>
<dbReference type="Gene3D" id="3.40.50.300">
    <property type="entry name" value="P-loop containing nucleotide triphosphate hydrolases"/>
    <property type="match status" value="1"/>
</dbReference>
<dbReference type="RefSeq" id="XP_067819183.1">
    <property type="nucleotide sequence ID" value="XM_067960481.1"/>
</dbReference>
<dbReference type="SUPFAM" id="SSF52540">
    <property type="entry name" value="P-loop containing nucleoside triphosphate hydrolases"/>
    <property type="match status" value="1"/>
</dbReference>
<name>A0A976FND4_BRELC</name>
<dbReference type="EMBL" id="SHOA02000007">
    <property type="protein sequence ID" value="TDH69684.1"/>
    <property type="molecule type" value="Genomic_DNA"/>
</dbReference>